<feature type="domain" description="tRNA methyltransferase TRMD/TRM10-type" evidence="18">
    <location>
        <begin position="1"/>
        <end position="221"/>
    </location>
</feature>
<evidence type="ECO:0000256" key="2">
    <source>
        <dbReference type="ARBA" id="ARBA00004496"/>
    </source>
</evidence>
<evidence type="ECO:0000256" key="16">
    <source>
        <dbReference type="PIRSR" id="PIRSR000386-1"/>
    </source>
</evidence>
<comment type="function">
    <text evidence="1 15 17">Specifically methylates guanosine-37 in various tRNAs.</text>
</comment>
<dbReference type="InterPro" id="IPR002649">
    <property type="entry name" value="tRNA_m1G_MeTrfase_TrmD"/>
</dbReference>
<dbReference type="InterPro" id="IPR029028">
    <property type="entry name" value="Alpha/beta_knot_MTases"/>
</dbReference>
<evidence type="ECO:0000256" key="6">
    <source>
        <dbReference type="ARBA" id="ARBA00014679"/>
    </source>
</evidence>
<dbReference type="Gene3D" id="3.40.1280.10">
    <property type="match status" value="1"/>
</dbReference>
<dbReference type="PIRSF" id="PIRSF000386">
    <property type="entry name" value="tRNA_mtase"/>
    <property type="match status" value="1"/>
</dbReference>
<dbReference type="EMBL" id="AWQU01000065">
    <property type="protein sequence ID" value="KFB07757.1"/>
    <property type="molecule type" value="Genomic_DNA"/>
</dbReference>
<comment type="catalytic activity">
    <reaction evidence="14 15 17">
        <text>guanosine(37) in tRNA + S-adenosyl-L-methionine = N(1)-methylguanosine(37) in tRNA + S-adenosyl-L-homocysteine + H(+)</text>
        <dbReference type="Rhea" id="RHEA:36899"/>
        <dbReference type="Rhea" id="RHEA-COMP:10145"/>
        <dbReference type="Rhea" id="RHEA-COMP:10147"/>
        <dbReference type="ChEBI" id="CHEBI:15378"/>
        <dbReference type="ChEBI" id="CHEBI:57856"/>
        <dbReference type="ChEBI" id="CHEBI:59789"/>
        <dbReference type="ChEBI" id="CHEBI:73542"/>
        <dbReference type="ChEBI" id="CHEBI:74269"/>
        <dbReference type="EC" id="2.1.1.228"/>
    </reaction>
</comment>
<evidence type="ECO:0000256" key="3">
    <source>
        <dbReference type="ARBA" id="ARBA00007630"/>
    </source>
</evidence>
<evidence type="ECO:0000256" key="4">
    <source>
        <dbReference type="ARBA" id="ARBA00011738"/>
    </source>
</evidence>
<keyword evidence="20" id="KW-1185">Reference proteome</keyword>
<dbReference type="EC" id="2.1.1.228" evidence="5 15"/>
<feature type="binding site" evidence="15 16">
    <location>
        <position position="110"/>
    </location>
    <ligand>
        <name>S-adenosyl-L-methionine</name>
        <dbReference type="ChEBI" id="CHEBI:59789"/>
    </ligand>
</feature>
<accession>A0A084U471</accession>
<evidence type="ECO:0000256" key="17">
    <source>
        <dbReference type="RuleBase" id="RU003464"/>
    </source>
</evidence>
<dbReference type="GO" id="GO:0052906">
    <property type="term" value="F:tRNA (guanine(37)-N1)-methyltransferase activity"/>
    <property type="evidence" value="ECO:0007669"/>
    <property type="project" value="UniProtKB-UniRule"/>
</dbReference>
<dbReference type="GO" id="GO:0002939">
    <property type="term" value="P:tRNA N1-guanine methylation"/>
    <property type="evidence" value="ECO:0007669"/>
    <property type="project" value="TreeGrafter"/>
</dbReference>
<dbReference type="GeneID" id="96866845"/>
<evidence type="ECO:0000256" key="1">
    <source>
        <dbReference type="ARBA" id="ARBA00002634"/>
    </source>
</evidence>
<proteinExistence type="inferred from homology"/>
<comment type="subunit">
    <text evidence="4 15 17">Homodimer.</text>
</comment>
<dbReference type="CDD" id="cd18080">
    <property type="entry name" value="TrmD-like"/>
    <property type="match status" value="1"/>
</dbReference>
<keyword evidence="9 15" id="KW-0808">Transferase</keyword>
<dbReference type="NCBIfam" id="TIGR00088">
    <property type="entry name" value="trmD"/>
    <property type="match status" value="1"/>
</dbReference>
<evidence type="ECO:0000256" key="11">
    <source>
        <dbReference type="ARBA" id="ARBA00022694"/>
    </source>
</evidence>
<gene>
    <name evidence="15 19" type="primary">trmD</name>
    <name evidence="19" type="ORF">P271_615</name>
</gene>
<dbReference type="RefSeq" id="WP_036451576.1">
    <property type="nucleotide sequence ID" value="NZ_AWQU01000065.1"/>
</dbReference>
<evidence type="ECO:0000313" key="20">
    <source>
        <dbReference type="Proteomes" id="UP000028523"/>
    </source>
</evidence>
<protein>
    <recommendedName>
        <fullName evidence="6 15">tRNA (guanine-N(1)-)-methyltransferase</fullName>
        <ecNumber evidence="5 15">2.1.1.228</ecNumber>
    </recommendedName>
    <alternativeName>
        <fullName evidence="12 15">M1G-methyltransferase</fullName>
    </alternativeName>
    <alternativeName>
        <fullName evidence="13 15">tRNA [GM37] methyltransferase</fullName>
    </alternativeName>
</protein>
<dbReference type="GO" id="GO:0005829">
    <property type="term" value="C:cytosol"/>
    <property type="evidence" value="ECO:0007669"/>
    <property type="project" value="TreeGrafter"/>
</dbReference>
<keyword evidence="11 15" id="KW-0819">tRNA processing</keyword>
<dbReference type="InterPro" id="IPR029026">
    <property type="entry name" value="tRNA_m1G_MTases_N"/>
</dbReference>
<evidence type="ECO:0000256" key="7">
    <source>
        <dbReference type="ARBA" id="ARBA00022490"/>
    </source>
</evidence>
<dbReference type="InterPro" id="IPR016009">
    <property type="entry name" value="tRNA_MeTrfase_TRMD/TRM10"/>
</dbReference>
<dbReference type="SUPFAM" id="SSF75217">
    <property type="entry name" value="alpha/beta knot"/>
    <property type="match status" value="1"/>
</dbReference>
<evidence type="ECO:0000313" key="19">
    <source>
        <dbReference type="EMBL" id="KFB07757.1"/>
    </source>
</evidence>
<keyword evidence="10 15" id="KW-0949">S-adenosyl-L-methionine</keyword>
<evidence type="ECO:0000256" key="14">
    <source>
        <dbReference type="ARBA" id="ARBA00047783"/>
    </source>
</evidence>
<keyword evidence="7 15" id="KW-0963">Cytoplasm</keyword>
<evidence type="ECO:0000256" key="15">
    <source>
        <dbReference type="HAMAP-Rule" id="MF_00605"/>
    </source>
</evidence>
<dbReference type="HAMAP" id="MF_00605">
    <property type="entry name" value="TrmD"/>
    <property type="match status" value="1"/>
</dbReference>
<evidence type="ECO:0000259" key="18">
    <source>
        <dbReference type="Pfam" id="PF01746"/>
    </source>
</evidence>
<sequence length="228" mass="26117">MKFTILTLFPKVFDQYINSSIIKKALNSNTVEIEIINFRDFSKNKHNKVDDTPYGGGPGMVLMLQPIVDALKQVKTKGCLTILLTPSGYQFNNKMSKVISKCKHIILICGHYEGFDERINKYVDVQLSIGDYVLTGGELPALVVLDATIRQIENVINKESLINESFENNLLDYPVYTKPYEFDGMVVPEVLIGGNHKLINEYRVNQQIEKTKKFRKDLYQKYLKEKKG</sequence>
<comment type="caution">
    <text evidence="19">The sequence shown here is derived from an EMBL/GenBank/DDBJ whole genome shotgun (WGS) entry which is preliminary data.</text>
</comment>
<name>A0A084U471_MALIO</name>
<evidence type="ECO:0000256" key="13">
    <source>
        <dbReference type="ARBA" id="ARBA00033392"/>
    </source>
</evidence>
<dbReference type="AlphaFoldDB" id="A0A084U471"/>
<dbReference type="Gene3D" id="1.10.1270.20">
    <property type="entry name" value="tRNA(m1g37)methyltransferase, domain 2"/>
    <property type="match status" value="1"/>
</dbReference>
<evidence type="ECO:0000256" key="5">
    <source>
        <dbReference type="ARBA" id="ARBA00012807"/>
    </source>
</evidence>
<dbReference type="PANTHER" id="PTHR46417">
    <property type="entry name" value="TRNA (GUANINE-N(1)-)-METHYLTRANSFERASE"/>
    <property type="match status" value="1"/>
</dbReference>
<evidence type="ECO:0000256" key="8">
    <source>
        <dbReference type="ARBA" id="ARBA00022603"/>
    </source>
</evidence>
<dbReference type="NCBIfam" id="NF000648">
    <property type="entry name" value="PRK00026.1"/>
    <property type="match status" value="1"/>
</dbReference>
<dbReference type="FunFam" id="3.40.1280.10:FF:000001">
    <property type="entry name" value="tRNA (guanine-N(1)-)-methyltransferase"/>
    <property type="match status" value="1"/>
</dbReference>
<dbReference type="InterPro" id="IPR023148">
    <property type="entry name" value="tRNA_m1G_MeTrfase_C_sf"/>
</dbReference>
<dbReference type="PANTHER" id="PTHR46417:SF1">
    <property type="entry name" value="TRNA (GUANINE-N(1)-)-METHYLTRANSFERASE"/>
    <property type="match status" value="1"/>
</dbReference>
<comment type="similarity">
    <text evidence="3 15 17">Belongs to the RNA methyltransferase TrmD family.</text>
</comment>
<keyword evidence="8 15" id="KW-0489">Methyltransferase</keyword>
<evidence type="ECO:0000256" key="12">
    <source>
        <dbReference type="ARBA" id="ARBA00029736"/>
    </source>
</evidence>
<evidence type="ECO:0000256" key="10">
    <source>
        <dbReference type="ARBA" id="ARBA00022691"/>
    </source>
</evidence>
<evidence type="ECO:0000256" key="9">
    <source>
        <dbReference type="ARBA" id="ARBA00022679"/>
    </source>
</evidence>
<comment type="subcellular location">
    <subcellularLocation>
        <location evidence="2 15 17">Cytoplasm</location>
    </subcellularLocation>
</comment>
<dbReference type="Proteomes" id="UP000028523">
    <property type="component" value="Unassembled WGS sequence"/>
</dbReference>
<feature type="binding site" evidence="15 16">
    <location>
        <begin position="129"/>
        <end position="134"/>
    </location>
    <ligand>
        <name>S-adenosyl-L-methionine</name>
        <dbReference type="ChEBI" id="CHEBI:59789"/>
    </ligand>
</feature>
<organism evidence="19 20">
    <name type="scientific">Malacoplasma iowae DK-CPA</name>
    <dbReference type="NCBI Taxonomy" id="1394179"/>
    <lineage>
        <taxon>Bacteria</taxon>
        <taxon>Bacillati</taxon>
        <taxon>Mycoplasmatota</taxon>
        <taxon>Mycoplasmoidales</taxon>
        <taxon>Mycoplasmoidaceae</taxon>
        <taxon>Malacoplasma</taxon>
    </lineage>
</organism>
<reference evidence="19 20" key="1">
    <citation type="journal article" date="2014" name="PLoS ONE">
        <title>Reduction of Hydrogen Peroxide Accumulation and Toxicity by a Catalase from Mycoplasma iowae.</title>
        <authorList>
            <person name="Pritchard R.E."/>
            <person name="Prassinos A.J."/>
            <person name="Osborne J.D."/>
            <person name="Raviv Z."/>
            <person name="Balish M.F."/>
        </authorList>
    </citation>
    <scope>NUCLEOTIDE SEQUENCE [LARGE SCALE GENOMIC DNA]</scope>
    <source>
        <strain evidence="19 20">DK-CPA</strain>
    </source>
</reference>
<dbReference type="Pfam" id="PF01746">
    <property type="entry name" value="tRNA_m1G_MT"/>
    <property type="match status" value="1"/>
</dbReference>